<dbReference type="Proteomes" id="UP000027178">
    <property type="component" value="Unassembled WGS sequence"/>
</dbReference>
<keyword evidence="3" id="KW-1185">Reference proteome</keyword>
<sequence>MSGQDLCGDAWAIRPAHPAPDRYAAGALAPGRAGAARLDWAALTNRAPGRPPPPDPNSRAAAARSC</sequence>
<proteinExistence type="predicted"/>
<dbReference type="HOGENOM" id="CLU_2825392_0_0_11"/>
<dbReference type="EMBL" id="JNBY01000149">
    <property type="protein sequence ID" value="KDN81223.1"/>
    <property type="molecule type" value="Genomic_DNA"/>
</dbReference>
<comment type="caution">
    <text evidence="2">The sequence shown here is derived from an EMBL/GenBank/DDBJ whole genome shotgun (WGS) entry which is preliminary data.</text>
</comment>
<feature type="region of interest" description="Disordered" evidence="1">
    <location>
        <begin position="44"/>
        <end position="66"/>
    </location>
</feature>
<evidence type="ECO:0000313" key="3">
    <source>
        <dbReference type="Proteomes" id="UP000027178"/>
    </source>
</evidence>
<organism evidence="2 3">
    <name type="scientific">Kitasatospora cheerisanensis KCTC 2395</name>
    <dbReference type="NCBI Taxonomy" id="1348663"/>
    <lineage>
        <taxon>Bacteria</taxon>
        <taxon>Bacillati</taxon>
        <taxon>Actinomycetota</taxon>
        <taxon>Actinomycetes</taxon>
        <taxon>Kitasatosporales</taxon>
        <taxon>Streptomycetaceae</taxon>
        <taxon>Kitasatospora</taxon>
    </lineage>
</organism>
<evidence type="ECO:0000256" key="1">
    <source>
        <dbReference type="SAM" id="MobiDB-lite"/>
    </source>
</evidence>
<feature type="compositionally biased region" description="Low complexity" evidence="1">
    <location>
        <begin position="57"/>
        <end position="66"/>
    </location>
</feature>
<dbReference type="RefSeq" id="WP_341865445.1">
    <property type="nucleotide sequence ID" value="NZ_KK853997.1"/>
</dbReference>
<dbReference type="PATRIC" id="fig|1348663.4.peg.6807"/>
<accession>A0A066YID2</accession>
<reference evidence="2 3" key="1">
    <citation type="submission" date="2014-05" db="EMBL/GenBank/DDBJ databases">
        <title>Draft Genome Sequence of Kitasatospora cheerisanensis KCTC 2395.</title>
        <authorList>
            <person name="Nam D.H."/>
        </authorList>
    </citation>
    <scope>NUCLEOTIDE SEQUENCE [LARGE SCALE GENOMIC DNA]</scope>
    <source>
        <strain evidence="2 3">KCTC 2395</strain>
    </source>
</reference>
<name>A0A066YID2_9ACTN</name>
<protein>
    <submittedName>
        <fullName evidence="2">Uncharacterized protein</fullName>
    </submittedName>
</protein>
<dbReference type="AlphaFoldDB" id="A0A066YID2"/>
<evidence type="ECO:0000313" key="2">
    <source>
        <dbReference type="EMBL" id="KDN81223.1"/>
    </source>
</evidence>
<gene>
    <name evidence="2" type="ORF">KCH_70340</name>
</gene>